<proteinExistence type="predicted"/>
<evidence type="ECO:0000256" key="1">
    <source>
        <dbReference type="SAM" id="MobiDB-lite"/>
    </source>
</evidence>
<dbReference type="RefSeq" id="XP_066083903.1">
    <property type="nucleotide sequence ID" value="XM_066227806.1"/>
</dbReference>
<reference evidence="2 3" key="1">
    <citation type="submission" date="2024-01" db="EMBL/GenBank/DDBJ databases">
        <title>Comparative genomics of Cryptococcus and Kwoniella reveals pathogenesis evolution and contrasting modes of karyotype evolution via chromosome fusion or intercentromeric recombination.</title>
        <authorList>
            <person name="Coelho M.A."/>
            <person name="David-Palma M."/>
            <person name="Shea T."/>
            <person name="Bowers K."/>
            <person name="McGinley-Smith S."/>
            <person name="Mohammad A.W."/>
            <person name="Gnirke A."/>
            <person name="Yurkov A.M."/>
            <person name="Nowrousian M."/>
            <person name="Sun S."/>
            <person name="Cuomo C.A."/>
            <person name="Heitman J."/>
        </authorList>
    </citation>
    <scope>NUCLEOTIDE SEQUENCE [LARGE SCALE GENOMIC DNA]</scope>
    <source>
        <strain evidence="2 3">PYCC6329</strain>
    </source>
</reference>
<evidence type="ECO:0000313" key="3">
    <source>
        <dbReference type="Proteomes" id="UP001358614"/>
    </source>
</evidence>
<dbReference type="Proteomes" id="UP001358614">
    <property type="component" value="Chromosome 1"/>
</dbReference>
<accession>A0AAX4KH97</accession>
<feature type="compositionally biased region" description="Polar residues" evidence="1">
    <location>
        <begin position="265"/>
        <end position="277"/>
    </location>
</feature>
<name>A0AAX4KH97_9TREE</name>
<feature type="compositionally biased region" description="Polar residues" evidence="1">
    <location>
        <begin position="229"/>
        <end position="238"/>
    </location>
</feature>
<dbReference type="KEGG" id="ker:91102823"/>
<evidence type="ECO:0000313" key="2">
    <source>
        <dbReference type="EMBL" id="WWD05936.1"/>
    </source>
</evidence>
<feature type="region of interest" description="Disordered" evidence="1">
    <location>
        <begin position="217"/>
        <end position="301"/>
    </location>
</feature>
<dbReference type="EMBL" id="CP144089">
    <property type="protein sequence ID" value="WWD05936.1"/>
    <property type="molecule type" value="Genomic_DNA"/>
</dbReference>
<keyword evidence="3" id="KW-1185">Reference proteome</keyword>
<gene>
    <name evidence="2" type="ORF">V865_004021</name>
</gene>
<sequence>MSQNVTRTYYDDRNRETFSAIYERVSRNGAKGWGRSRQTPQFSMACEEQEIATLWEPDPAEPLVPAEITNMTQCTVHTDGSVTWEDHIALPDGTFHLTTTHHSVISRGAERQNCFDEAGASMNRYNHICGCDQTSTDATAPRNAVTWEEWSADRDGDKTCIIRSRKPGGIWVRSSGGREGYSKPAVLTTDKTSAAGATDTSYEAAVFTAEHRRVHAEEPGQTGLVPLSHVSQTDVGTQTDPLPSDSTPPPYESKLFGHPELESWTIASGSSADESYTSPPPVPSWWETKFRSNFSRGSKGE</sequence>
<organism evidence="2 3">
    <name type="scientific">Kwoniella europaea PYCC6329</name>
    <dbReference type="NCBI Taxonomy" id="1423913"/>
    <lineage>
        <taxon>Eukaryota</taxon>
        <taxon>Fungi</taxon>
        <taxon>Dikarya</taxon>
        <taxon>Basidiomycota</taxon>
        <taxon>Agaricomycotina</taxon>
        <taxon>Tremellomycetes</taxon>
        <taxon>Tremellales</taxon>
        <taxon>Cryptococcaceae</taxon>
        <taxon>Kwoniella</taxon>
    </lineage>
</organism>
<protein>
    <submittedName>
        <fullName evidence="2">Uncharacterized protein</fullName>
    </submittedName>
</protein>
<dbReference type="AlphaFoldDB" id="A0AAX4KH97"/>
<dbReference type="GeneID" id="91102823"/>
<feature type="compositionally biased region" description="Polar residues" evidence="1">
    <location>
        <begin position="291"/>
        <end position="301"/>
    </location>
</feature>